<proteinExistence type="predicted"/>
<protein>
    <recommendedName>
        <fullName evidence="1">AtuA-like ferredoxin-fold domain-containing protein</fullName>
    </recommendedName>
</protein>
<dbReference type="EMBL" id="WJNH01000001">
    <property type="protein sequence ID" value="MRG84880.1"/>
    <property type="molecule type" value="Genomic_DNA"/>
</dbReference>
<reference evidence="2 3" key="1">
    <citation type="submission" date="2019-11" db="EMBL/GenBank/DDBJ databases">
        <authorList>
            <person name="Li J."/>
        </authorList>
    </citation>
    <scope>NUCLEOTIDE SEQUENCE [LARGE SCALE GENOMIC DNA]</scope>
    <source>
        <strain evidence="2 3">J4</strain>
    </source>
</reference>
<dbReference type="Proteomes" id="UP000480185">
    <property type="component" value="Unassembled WGS sequence"/>
</dbReference>
<dbReference type="Pfam" id="PF23544">
    <property type="entry name" value="AtuA_ferredoxin"/>
    <property type="match status" value="1"/>
</dbReference>
<dbReference type="AlphaFoldDB" id="A0A6G1X1V6"/>
<feature type="domain" description="AtuA-like ferredoxin-fold" evidence="1">
    <location>
        <begin position="1"/>
        <end position="99"/>
    </location>
</feature>
<evidence type="ECO:0000259" key="1">
    <source>
        <dbReference type="Pfam" id="PF23544"/>
    </source>
</evidence>
<dbReference type="PANTHER" id="PTHR47585">
    <property type="match status" value="1"/>
</dbReference>
<accession>A0A6G1X1V6</accession>
<name>A0A6G1X1V6_9BACI</name>
<dbReference type="InterPro" id="IPR056362">
    <property type="entry name" value="AtuA-like_ferredoxin_dom"/>
</dbReference>
<comment type="caution">
    <text evidence="2">The sequence shown here is derived from an EMBL/GenBank/DDBJ whole genome shotgun (WGS) entry which is preliminary data.</text>
</comment>
<sequence>MPLREIAYSRSGDKGDTANIGVVPFDETDYELIKEQVTIEKVRELFGELVKGSITRYEFEGIKAINFVMENALSGGVSRSLNLDTHGKSWSNLILRLEVEVP</sequence>
<gene>
    <name evidence="2" type="ORF">GH754_00905</name>
</gene>
<evidence type="ECO:0000313" key="3">
    <source>
        <dbReference type="Proteomes" id="UP000480185"/>
    </source>
</evidence>
<dbReference type="PANTHER" id="PTHR47585:SF2">
    <property type="entry name" value="DUF1446 DOMAIN PROTEIN (AFU_ORTHOLOGUE AFUA_6G11420)"/>
    <property type="match status" value="1"/>
</dbReference>
<evidence type="ECO:0000313" key="2">
    <source>
        <dbReference type="EMBL" id="MRG84880.1"/>
    </source>
</evidence>
<keyword evidence="3" id="KW-1185">Reference proteome</keyword>
<organism evidence="2 3">
    <name type="scientific">Salinibacillus xinjiangensis</name>
    <dbReference type="NCBI Taxonomy" id="1229268"/>
    <lineage>
        <taxon>Bacteria</taxon>
        <taxon>Bacillati</taxon>
        <taxon>Bacillota</taxon>
        <taxon>Bacilli</taxon>
        <taxon>Bacillales</taxon>
        <taxon>Bacillaceae</taxon>
        <taxon>Salinibacillus</taxon>
    </lineage>
</organism>